<protein>
    <submittedName>
        <fullName evidence="2">GCN5 family acetyltransferase</fullName>
    </submittedName>
</protein>
<reference evidence="2 3" key="1">
    <citation type="submission" date="2014-03" db="EMBL/GenBank/DDBJ databases">
        <title>Draft Genome Sequences of Four Burkholderia Strains.</title>
        <authorList>
            <person name="Liu X.Y."/>
            <person name="Li C.X."/>
            <person name="Xu J.H."/>
        </authorList>
    </citation>
    <scope>NUCLEOTIDE SEQUENCE [LARGE SCALE GENOMIC DNA]</scope>
    <source>
        <strain evidence="2 3">OP-1</strain>
    </source>
</reference>
<feature type="domain" description="N-acetyltransferase" evidence="1">
    <location>
        <begin position="1"/>
        <end position="145"/>
    </location>
</feature>
<dbReference type="EMBL" id="JFHD01000059">
    <property type="protein sequence ID" value="KDR24973.1"/>
    <property type="molecule type" value="Genomic_DNA"/>
</dbReference>
<gene>
    <name evidence="2" type="ORF">BG60_31805</name>
</gene>
<dbReference type="GO" id="GO:0016747">
    <property type="term" value="F:acyltransferase activity, transferring groups other than amino-acyl groups"/>
    <property type="evidence" value="ECO:0007669"/>
    <property type="project" value="InterPro"/>
</dbReference>
<evidence type="ECO:0000259" key="1">
    <source>
        <dbReference type="PROSITE" id="PS51186"/>
    </source>
</evidence>
<accession>A0A656QCJ2</accession>
<dbReference type="Gene3D" id="3.40.630.30">
    <property type="match status" value="1"/>
</dbReference>
<dbReference type="InterPro" id="IPR000182">
    <property type="entry name" value="GNAT_dom"/>
</dbReference>
<keyword evidence="3" id="KW-1185">Reference proteome</keyword>
<evidence type="ECO:0000313" key="3">
    <source>
        <dbReference type="Proteomes" id="UP000027451"/>
    </source>
</evidence>
<dbReference type="PROSITE" id="PS51186">
    <property type="entry name" value="GNAT"/>
    <property type="match status" value="1"/>
</dbReference>
<dbReference type="AlphaFoldDB" id="A0A656QCJ2"/>
<evidence type="ECO:0000313" key="2">
    <source>
        <dbReference type="EMBL" id="KDR24973.1"/>
    </source>
</evidence>
<dbReference type="SUPFAM" id="SSF55729">
    <property type="entry name" value="Acyl-CoA N-acyltransferases (Nat)"/>
    <property type="match status" value="1"/>
</dbReference>
<dbReference type="InterPro" id="IPR016181">
    <property type="entry name" value="Acyl_CoA_acyltransferase"/>
</dbReference>
<organism evidence="2 3">
    <name type="scientific">Caballeronia zhejiangensis</name>
    <dbReference type="NCBI Taxonomy" id="871203"/>
    <lineage>
        <taxon>Bacteria</taxon>
        <taxon>Pseudomonadati</taxon>
        <taxon>Pseudomonadota</taxon>
        <taxon>Betaproteobacteria</taxon>
        <taxon>Burkholderiales</taxon>
        <taxon>Burkholderiaceae</taxon>
        <taxon>Caballeronia</taxon>
    </lineage>
</organism>
<keyword evidence="2" id="KW-0808">Transferase</keyword>
<dbReference type="NCBIfam" id="NF040501">
    <property type="entry name" value="resist_ArsN2"/>
    <property type="match status" value="1"/>
</dbReference>
<dbReference type="Proteomes" id="UP000027451">
    <property type="component" value="Unassembled WGS sequence"/>
</dbReference>
<proteinExistence type="predicted"/>
<comment type="caution">
    <text evidence="2">The sequence shown here is derived from an EMBL/GenBank/DDBJ whole genome shotgun (WGS) entry which is preliminary data.</text>
</comment>
<name>A0A656QCJ2_9BURK</name>
<sequence length="233" mass="25002">MHHASSIAVATDLTAIEALLEANELPTVGVAEHLTNFLVGVDPSATIACGCVEYHGEFALMRSIVVARDACGFGLGETIIAHLLAACRTRAVRTVVLLTTTAEHYFAGQGFAPVARTEVPPPLLASSQFRGVCPVSATTMLKVLKVDEGKKQYHRGGKITTGNFHCVRGRSAPMKNSSESCRNCVRLHIYRKSTSINIRVPAINWRSSTNTSCLIYHATNRSRCIGGQPAVLG</sequence>